<keyword evidence="2" id="KW-1185">Reference proteome</keyword>
<reference evidence="1" key="1">
    <citation type="submission" date="2022-01" db="EMBL/GenBank/DDBJ databases">
        <authorList>
            <person name="King R."/>
        </authorList>
    </citation>
    <scope>NUCLEOTIDE SEQUENCE</scope>
</reference>
<dbReference type="OrthoDB" id="6747550at2759"/>
<accession>A0A9P0D092</accession>
<dbReference type="AlphaFoldDB" id="A0A9P0D092"/>
<evidence type="ECO:0000313" key="2">
    <source>
        <dbReference type="Proteomes" id="UP001153636"/>
    </source>
</evidence>
<name>A0A9P0D092_9CUCU</name>
<dbReference type="Proteomes" id="UP001153636">
    <property type="component" value="Chromosome 4"/>
</dbReference>
<dbReference type="EMBL" id="OV651816">
    <property type="protein sequence ID" value="CAH1109468.1"/>
    <property type="molecule type" value="Genomic_DNA"/>
</dbReference>
<organism evidence="1 2">
    <name type="scientific">Psylliodes chrysocephalus</name>
    <dbReference type="NCBI Taxonomy" id="3402493"/>
    <lineage>
        <taxon>Eukaryota</taxon>
        <taxon>Metazoa</taxon>
        <taxon>Ecdysozoa</taxon>
        <taxon>Arthropoda</taxon>
        <taxon>Hexapoda</taxon>
        <taxon>Insecta</taxon>
        <taxon>Pterygota</taxon>
        <taxon>Neoptera</taxon>
        <taxon>Endopterygota</taxon>
        <taxon>Coleoptera</taxon>
        <taxon>Polyphaga</taxon>
        <taxon>Cucujiformia</taxon>
        <taxon>Chrysomeloidea</taxon>
        <taxon>Chrysomelidae</taxon>
        <taxon>Galerucinae</taxon>
        <taxon>Alticini</taxon>
        <taxon>Psylliodes</taxon>
    </lineage>
</organism>
<proteinExistence type="predicted"/>
<evidence type="ECO:0000313" key="1">
    <source>
        <dbReference type="EMBL" id="CAH1109468.1"/>
    </source>
</evidence>
<protein>
    <submittedName>
        <fullName evidence="1">Uncharacterized protein</fullName>
    </submittedName>
</protein>
<gene>
    <name evidence="1" type="ORF">PSYICH_LOCUS9978</name>
</gene>
<sequence length="700" mass="81687">MECKGTVTKVDAYYGYIEVDNKFTIYLGVLKGYNETLNLPVIGTKIKATNLHKYATSYVACGTTVLKGDFSIEYQPNFLTHLIKKYELGVSDLIVVNKILKLLQTNLTFQNNEIQELVTGCLFETLIKMQEKVPQAKERCLNNVISHLDVMSISSCRFVEVETEKFTDFPTWTFGVHSKIKRNSLLFGFMFINHHYGFLMLKDAFHKILCIVTNKESNIDYFENSYVLIKYYTVITEVFKESKVPNLEYLIVKSRDIVVVHSLERNILFGKNPPVTEFKYKKDFILYRKSTVCLGPNDKTETYLEVLLNNDENKNMEKIFLILPFHYTSIILYLQEGYKYNLYHNCSLNESNRPFLKAIETLKNFILEEQRAYFQELDHAGNPDIYKIVPITERNKYMSMNLGLLCFEGIITSRGFAKNLYNEAFQKVKVYGFTTPGIEIHTVAFSNDMNDGLIIYLSNWIKRLMPIGLVPDMRVIVKNVLANSKYIKPTVFTSFEIVAYEPKVPFQTVNLFEYSDYDWGSRYYLSLGNKIPQGVIVWSKIQNIHIVEVKMSNRCKNCEILIEVAGPCLYCDSVDRDFQFKLVMYTSDEFGRSRVFVQNLNFLRLILDVPEQQFSVWLKAFENVGNYYFSIYEPDSRVFKLPVTSRNLFINTLTILLEKFNKSVSDCFEIKCRKKYPDIKKLQKIICPQWIYLDGRKISF</sequence>